<dbReference type="PROSITE" id="PS00455">
    <property type="entry name" value="AMP_BINDING"/>
    <property type="match status" value="1"/>
</dbReference>
<comment type="similarity">
    <text evidence="1">Belongs to the ATP-dependent AMP-binding enzyme family.</text>
</comment>
<dbReference type="GeneID" id="93616077"/>
<evidence type="ECO:0000259" key="8">
    <source>
        <dbReference type="SMART" id="SM00906"/>
    </source>
</evidence>
<proteinExistence type="inferred from homology"/>
<dbReference type="PANTHER" id="PTHR43201:SF5">
    <property type="entry name" value="MEDIUM-CHAIN ACYL-COA LIGASE ACSF2, MITOCHONDRIAL"/>
    <property type="match status" value="1"/>
</dbReference>
<accession>I1C7H1</accession>
<keyword evidence="4" id="KW-0547">Nucleotide-binding</keyword>
<dbReference type="GO" id="GO:0031956">
    <property type="term" value="F:medium-chain fatty acid-CoA ligase activity"/>
    <property type="evidence" value="ECO:0007669"/>
    <property type="project" value="TreeGrafter"/>
</dbReference>
<evidence type="ECO:0000256" key="6">
    <source>
        <dbReference type="ARBA" id="ARBA00023242"/>
    </source>
</evidence>
<sequence length="1254" mass="141752">MSTSVVKHGITNNEIQPRQKRFKVGRACFTCREKKIKCDGVQPSRKRPCTFSKDGALDTAEEAPKEQPIKRVKAKNNQNVEKQRTAEILDKLANILPGEGKEGKWEIDDSKLKIKPVYEFAATSVELPSKSTQQQLIQLYFKHGYSTFPILPRKLFLKQFESNSEEELTQPLLLYVLFAFGAQYQPKPNIHLADGYFRHAKNLLDNALNHPRLSTVIALALMSLYDGNNERTRGTIYSAMSFQMCFDLNLMKDYSGDAGYYNNGSEWNIEILELRKRICWGCYYLDKMIHIQTGQPWMVRSRDIQLDMPLLQPGDDVTEHEILEVFVSSIKLLQMGERILQPEQQAVVVDHQMSSFNSDNELLHWLRSLPPHLQWTTTACIIPPIPPPNPPRSSAVCQLHLIYNLIELIVLKPYTTSHNKSIQQRSITVSTNIIRLITLLTEKSNWILSYTFILSALMEAIRIQLKYCSSEISSLARHARYMFQQSIQLLQVLLLSRNSLYSTIHEFTTKLNQLLTEKQPPAQEDHTIYDILDPFVLQEDLQRNNNSNNPWSIDVSSVKTKSYTTPSISTQAHNIYNSHYHDNLFHTSWRAAMTVDRAHYPSTKIPLDFLHVEQDHPHPHPHSHSHHHHQKQIKTNQDYHHELSSDQFAALVAQIQETNENSSEGSHSNNHDNSNSSNNSRHDNSNNTSHTNTPNNDDLLFTLLSESRQKDGHQPQHRQSFSQHPYMNVGLANHFNDYVIDAKKPAIIIPKSASVPTSITYQQLLDIIYDFSNKLSNLVPADFLAPGRSISISYPNSLEFAVSFLASTFMNLVASPLNPAYTEDEFNFYLEDAKSSVLILPRGSLAKKNNPAVLAAQKQKVFVVEIHWNGSELEMNAVVPPQFNQQARRKINGFIPKPDEPALLLHTSGTTGRPKGVPLTHLNLLTSMRNIVNTYELNKQDCTLLVMPLFHVHGLICGLLSTLFSAGTAVIPEKFSASHFWQDFNENKCNWYTAVPTIHQILLRNPPKEVPSIRFIRSCSSSLAPSTLEALEKHFKAPVLEAYAMTEASHQMTSNPLPHRGPHKAGSVGLGQGVEVAILDDQGNPAELGEVCIRGKNVTKGYLNNPEATASSFTKDGFFRTGDQGKKDKDGYLILTGRIKELINRGGEKISPIELDSVLLSHPKIAEAVSFGVPDDMYGQEVHATVVLKSDVKDSEKAIERELQAFCSSKLAKFKVPKRIYVTDIMPKTATGKIQRRKMVDVFFKGPAKPQARL</sequence>
<dbReference type="OrthoDB" id="10253115at2759"/>
<dbReference type="GO" id="GO:0003677">
    <property type="term" value="F:DNA binding"/>
    <property type="evidence" value="ECO:0007669"/>
    <property type="project" value="InterPro"/>
</dbReference>
<dbReference type="InterPro" id="IPR036864">
    <property type="entry name" value="Zn2-C6_fun-type_DNA-bd_sf"/>
</dbReference>
<evidence type="ECO:0000313" key="9">
    <source>
        <dbReference type="EMBL" id="EIE84401.1"/>
    </source>
</evidence>
<dbReference type="SUPFAM" id="SSF56801">
    <property type="entry name" value="Acetyl-CoA synthetase-like"/>
    <property type="match status" value="1"/>
</dbReference>
<keyword evidence="6" id="KW-0539">Nucleus</keyword>
<feature type="region of interest" description="Disordered" evidence="7">
    <location>
        <begin position="658"/>
        <end position="698"/>
    </location>
</feature>
<dbReference type="VEuPathDB" id="FungiDB:RO3G_09111"/>
<feature type="region of interest" description="Disordered" evidence="7">
    <location>
        <begin position="613"/>
        <end position="635"/>
    </location>
</feature>
<dbReference type="Pfam" id="PF13193">
    <property type="entry name" value="AMP-binding_C"/>
    <property type="match status" value="1"/>
</dbReference>
<evidence type="ECO:0000256" key="2">
    <source>
        <dbReference type="ARBA" id="ARBA00022598"/>
    </source>
</evidence>
<organism evidence="9 10">
    <name type="scientific">Rhizopus delemar (strain RA 99-880 / ATCC MYA-4621 / FGSC 9543 / NRRL 43880)</name>
    <name type="common">Mucormycosis agent</name>
    <name type="synonym">Rhizopus arrhizus var. delemar</name>
    <dbReference type="NCBI Taxonomy" id="246409"/>
    <lineage>
        <taxon>Eukaryota</taxon>
        <taxon>Fungi</taxon>
        <taxon>Fungi incertae sedis</taxon>
        <taxon>Mucoromycota</taxon>
        <taxon>Mucoromycotina</taxon>
        <taxon>Mucoromycetes</taxon>
        <taxon>Mucorales</taxon>
        <taxon>Mucorineae</taxon>
        <taxon>Rhizopodaceae</taxon>
        <taxon>Rhizopus</taxon>
    </lineage>
</organism>
<dbReference type="CDD" id="cd12148">
    <property type="entry name" value="fungal_TF_MHR"/>
    <property type="match status" value="1"/>
</dbReference>
<dbReference type="CDD" id="cd05926">
    <property type="entry name" value="FACL_fum10p_like"/>
    <property type="match status" value="1"/>
</dbReference>
<dbReference type="RefSeq" id="XP_067519797.1">
    <property type="nucleotide sequence ID" value="XM_067663696.1"/>
</dbReference>
<dbReference type="InterPro" id="IPR001138">
    <property type="entry name" value="Zn2Cys6_DnaBD"/>
</dbReference>
<keyword evidence="10" id="KW-1185">Reference proteome</keyword>
<reference evidence="9 10" key="1">
    <citation type="journal article" date="2009" name="PLoS Genet.">
        <title>Genomic analysis of the basal lineage fungus Rhizopus oryzae reveals a whole-genome duplication.</title>
        <authorList>
            <person name="Ma L.-J."/>
            <person name="Ibrahim A.S."/>
            <person name="Skory C."/>
            <person name="Grabherr M.G."/>
            <person name="Burger G."/>
            <person name="Butler M."/>
            <person name="Elias M."/>
            <person name="Idnurm A."/>
            <person name="Lang B.F."/>
            <person name="Sone T."/>
            <person name="Abe A."/>
            <person name="Calvo S.E."/>
            <person name="Corrochano L.M."/>
            <person name="Engels R."/>
            <person name="Fu J."/>
            <person name="Hansberg W."/>
            <person name="Kim J.-M."/>
            <person name="Kodira C.D."/>
            <person name="Koehrsen M.J."/>
            <person name="Liu B."/>
            <person name="Miranda-Saavedra D."/>
            <person name="O'Leary S."/>
            <person name="Ortiz-Castellanos L."/>
            <person name="Poulter R."/>
            <person name="Rodriguez-Romero J."/>
            <person name="Ruiz-Herrera J."/>
            <person name="Shen Y.-Q."/>
            <person name="Zeng Q."/>
            <person name="Galagan J."/>
            <person name="Birren B.W."/>
            <person name="Cuomo C.A."/>
            <person name="Wickes B.L."/>
        </authorList>
    </citation>
    <scope>NUCLEOTIDE SEQUENCE [LARGE SCALE GENOMIC DNA]</scope>
    <source>
        <strain evidence="10">RA 99-880 / ATCC MYA-4621 / FGSC 9543 / NRRL 43880</strain>
    </source>
</reference>
<dbReference type="InterPro" id="IPR007219">
    <property type="entry name" value="XnlR_reg_dom"/>
</dbReference>
<dbReference type="PANTHER" id="PTHR43201">
    <property type="entry name" value="ACYL-COA SYNTHETASE"/>
    <property type="match status" value="1"/>
</dbReference>
<dbReference type="InterPro" id="IPR045310">
    <property type="entry name" value="Pcs60-like"/>
</dbReference>
<dbReference type="GO" id="GO:0006631">
    <property type="term" value="P:fatty acid metabolic process"/>
    <property type="evidence" value="ECO:0007669"/>
    <property type="project" value="TreeGrafter"/>
</dbReference>
<keyword evidence="5" id="KW-0067">ATP-binding</keyword>
<dbReference type="STRING" id="246409.I1C7H1"/>
<dbReference type="GO" id="GO:0008270">
    <property type="term" value="F:zinc ion binding"/>
    <property type="evidence" value="ECO:0007669"/>
    <property type="project" value="InterPro"/>
</dbReference>
<evidence type="ECO:0000256" key="4">
    <source>
        <dbReference type="ARBA" id="ARBA00022741"/>
    </source>
</evidence>
<dbReference type="Proteomes" id="UP000009138">
    <property type="component" value="Unassembled WGS sequence"/>
</dbReference>
<feature type="compositionally biased region" description="Basic residues" evidence="7">
    <location>
        <begin position="619"/>
        <end position="632"/>
    </location>
</feature>
<dbReference type="GO" id="GO:0006351">
    <property type="term" value="P:DNA-templated transcription"/>
    <property type="evidence" value="ECO:0007669"/>
    <property type="project" value="InterPro"/>
</dbReference>
<dbReference type="InterPro" id="IPR042099">
    <property type="entry name" value="ANL_N_sf"/>
</dbReference>
<dbReference type="InterPro" id="IPR020845">
    <property type="entry name" value="AMP-binding_CS"/>
</dbReference>
<dbReference type="CDD" id="cd00067">
    <property type="entry name" value="GAL4"/>
    <property type="match status" value="1"/>
</dbReference>
<evidence type="ECO:0000313" key="10">
    <source>
        <dbReference type="Proteomes" id="UP000009138"/>
    </source>
</evidence>
<keyword evidence="2" id="KW-0436">Ligase</keyword>
<dbReference type="AlphaFoldDB" id="I1C7H1"/>
<gene>
    <name evidence="9" type="ORF">RO3G_09111</name>
</gene>
<dbReference type="GO" id="GO:0005524">
    <property type="term" value="F:ATP binding"/>
    <property type="evidence" value="ECO:0007669"/>
    <property type="project" value="UniProtKB-KW"/>
</dbReference>
<dbReference type="Pfam" id="PF00501">
    <property type="entry name" value="AMP-binding"/>
    <property type="match status" value="1"/>
</dbReference>
<dbReference type="SUPFAM" id="SSF57701">
    <property type="entry name" value="Zn2/Cys6 DNA-binding domain"/>
    <property type="match status" value="1"/>
</dbReference>
<evidence type="ECO:0000256" key="5">
    <source>
        <dbReference type="ARBA" id="ARBA00022840"/>
    </source>
</evidence>
<dbReference type="InParanoid" id="I1C7H1"/>
<dbReference type="Gene3D" id="4.10.240.10">
    <property type="entry name" value="Zn(2)-C6 fungal-type DNA-binding domain"/>
    <property type="match status" value="1"/>
</dbReference>
<evidence type="ECO:0000256" key="3">
    <source>
        <dbReference type="ARBA" id="ARBA00022723"/>
    </source>
</evidence>
<evidence type="ECO:0000256" key="7">
    <source>
        <dbReference type="SAM" id="MobiDB-lite"/>
    </source>
</evidence>
<protein>
    <recommendedName>
        <fullName evidence="8">Xylanolytic transcriptional activator regulatory domain-containing protein</fullName>
    </recommendedName>
</protein>
<dbReference type="EMBL" id="CH476737">
    <property type="protein sequence ID" value="EIE84401.1"/>
    <property type="molecule type" value="Genomic_DNA"/>
</dbReference>
<dbReference type="InterPro" id="IPR000873">
    <property type="entry name" value="AMP-dep_synth/lig_dom"/>
</dbReference>
<feature type="domain" description="Xylanolytic transcriptional activator regulatory" evidence="8">
    <location>
        <begin position="234"/>
        <end position="317"/>
    </location>
</feature>
<dbReference type="Gene3D" id="3.40.50.12780">
    <property type="entry name" value="N-terminal domain of ligase-like"/>
    <property type="match status" value="1"/>
</dbReference>
<dbReference type="InterPro" id="IPR045851">
    <property type="entry name" value="AMP-bd_C_sf"/>
</dbReference>
<dbReference type="eggNOG" id="KOG1176">
    <property type="taxonomic scope" value="Eukaryota"/>
</dbReference>
<dbReference type="InterPro" id="IPR025110">
    <property type="entry name" value="AMP-bd_C"/>
</dbReference>
<keyword evidence="3" id="KW-0479">Metal-binding</keyword>
<dbReference type="SMART" id="SM00906">
    <property type="entry name" value="Fungal_trans"/>
    <property type="match status" value="1"/>
</dbReference>
<evidence type="ECO:0000256" key="1">
    <source>
        <dbReference type="ARBA" id="ARBA00006432"/>
    </source>
</evidence>
<dbReference type="Gene3D" id="3.30.300.30">
    <property type="match status" value="1"/>
</dbReference>
<dbReference type="GO" id="GO:0000981">
    <property type="term" value="F:DNA-binding transcription factor activity, RNA polymerase II-specific"/>
    <property type="evidence" value="ECO:0007669"/>
    <property type="project" value="InterPro"/>
</dbReference>
<dbReference type="Pfam" id="PF04082">
    <property type="entry name" value="Fungal_trans"/>
    <property type="match status" value="1"/>
</dbReference>
<name>I1C7H1_RHIO9</name>